<dbReference type="InterPro" id="IPR036864">
    <property type="entry name" value="Zn2-C6_fun-type_DNA-bd_sf"/>
</dbReference>
<keyword evidence="2" id="KW-0805">Transcription regulation</keyword>
<sequence>MSEPSNPPTSGWRIPKACQECRKRKIRCNGLNPCKTCQQRNTPCIYRDFIRHRRKKHEYQEAARPEDQPRRASPGLPQPPRQRSSSFMHDFPNSVSATHMASPSCQMQLYYGPTSHFALMQHIYRDLVANPTAQPAPSSGVEEASAGLDLFSFRRIFFGTPDNHEAGKPAGVGDVPVMFLPYDLAKTFLSRYLSSLYHMMPHRPQSYYERCLERLYDPSPTAHPDTLTQANILIVLATAALGTEYFPWGDVLYDRVKASMISYDDVVNLQTIQISLTFSYANFQNEQGRPNSAFLHLGSAARKALSAGLHKDVPNDNIETPETIEERRTTFWSLYMFETWFCFHVGRPSSLSLRDVAIEFPQDPFIRLLVQLCKTISRSTIEIYSENHESLLHMWRVARSITEDLRANESYMKQALGFGLDAGIQTGSLGVRQTIYTTLYYHTLLLTYRPFLIFRGHWRRDMKIPPHQQGKRESSHHKEIPSWLNEACNQALTAARKTIHHLCEASRANDLVKELRYHGYFMGSSAFTLIYDLLNDPESAAGNLPWVYATLQNLSIMRAGDPIKSSIAAIQTVLSNINPSYEWLPYPSEAERYPRQHGDSTAISQFPQNIGGQQVSNRAFPSDAQFGRLPDLPASQWNFPLEAPETGRSGGSSEDLLDFTQSDMGWNFDFSTMDIEAFFSVYPSMDTLLPREFGHQ</sequence>
<reference evidence="8" key="2">
    <citation type="journal article" date="2023" name="IMA Fungus">
        <title>Comparative genomic study of the Penicillium genus elucidates a diverse pangenome and 15 lateral gene transfer events.</title>
        <authorList>
            <person name="Petersen C."/>
            <person name="Sorensen T."/>
            <person name="Nielsen M.R."/>
            <person name="Sondergaard T.E."/>
            <person name="Sorensen J.L."/>
            <person name="Fitzpatrick D.A."/>
            <person name="Frisvad J.C."/>
            <person name="Nielsen K.L."/>
        </authorList>
    </citation>
    <scope>NUCLEOTIDE SEQUENCE</scope>
    <source>
        <strain evidence="8">IBT 30761</strain>
    </source>
</reference>
<comment type="caution">
    <text evidence="8">The sequence shown here is derived from an EMBL/GenBank/DDBJ whole genome shotgun (WGS) entry which is preliminary data.</text>
</comment>
<protein>
    <recommendedName>
        <fullName evidence="7">Zn(2)-C6 fungal-type domain-containing protein</fullName>
    </recommendedName>
</protein>
<dbReference type="GO" id="GO:0000978">
    <property type="term" value="F:RNA polymerase II cis-regulatory region sequence-specific DNA binding"/>
    <property type="evidence" value="ECO:0007669"/>
    <property type="project" value="TreeGrafter"/>
</dbReference>
<dbReference type="SMART" id="SM00906">
    <property type="entry name" value="Fungal_trans"/>
    <property type="match status" value="1"/>
</dbReference>
<dbReference type="CDD" id="cd12148">
    <property type="entry name" value="fungal_TF_MHR"/>
    <property type="match status" value="1"/>
</dbReference>
<dbReference type="EMBL" id="JAPQKI010000002">
    <property type="protein sequence ID" value="KAJ5110404.1"/>
    <property type="molecule type" value="Genomic_DNA"/>
</dbReference>
<dbReference type="Pfam" id="PF00172">
    <property type="entry name" value="Zn_clus"/>
    <property type="match status" value="1"/>
</dbReference>
<dbReference type="CDD" id="cd00067">
    <property type="entry name" value="GAL4"/>
    <property type="match status" value="1"/>
</dbReference>
<evidence type="ECO:0000313" key="9">
    <source>
        <dbReference type="Proteomes" id="UP001149074"/>
    </source>
</evidence>
<evidence type="ECO:0000256" key="5">
    <source>
        <dbReference type="ARBA" id="ARBA00023242"/>
    </source>
</evidence>
<dbReference type="Pfam" id="PF04082">
    <property type="entry name" value="Fungal_trans"/>
    <property type="match status" value="1"/>
</dbReference>
<feature type="compositionally biased region" description="Basic and acidic residues" evidence="6">
    <location>
        <begin position="58"/>
        <end position="70"/>
    </location>
</feature>
<dbReference type="GeneID" id="81352412"/>
<evidence type="ECO:0000256" key="1">
    <source>
        <dbReference type="ARBA" id="ARBA00022723"/>
    </source>
</evidence>
<feature type="domain" description="Zn(2)-C6 fungal-type" evidence="7">
    <location>
        <begin position="17"/>
        <end position="46"/>
    </location>
</feature>
<keyword evidence="4" id="KW-0804">Transcription</keyword>
<proteinExistence type="predicted"/>
<dbReference type="GO" id="GO:0000981">
    <property type="term" value="F:DNA-binding transcription factor activity, RNA polymerase II-specific"/>
    <property type="evidence" value="ECO:0007669"/>
    <property type="project" value="InterPro"/>
</dbReference>
<evidence type="ECO:0000256" key="3">
    <source>
        <dbReference type="ARBA" id="ARBA00023125"/>
    </source>
</evidence>
<dbReference type="GO" id="GO:0000435">
    <property type="term" value="P:positive regulation of transcription from RNA polymerase II promoter by galactose"/>
    <property type="evidence" value="ECO:0007669"/>
    <property type="project" value="TreeGrafter"/>
</dbReference>
<keyword evidence="1" id="KW-0479">Metal-binding</keyword>
<dbReference type="PANTHER" id="PTHR47424">
    <property type="entry name" value="REGULATORY PROTEIN GAL4"/>
    <property type="match status" value="1"/>
</dbReference>
<dbReference type="Proteomes" id="UP001149074">
    <property type="component" value="Unassembled WGS sequence"/>
</dbReference>
<dbReference type="GO" id="GO:0006351">
    <property type="term" value="P:DNA-templated transcription"/>
    <property type="evidence" value="ECO:0007669"/>
    <property type="project" value="InterPro"/>
</dbReference>
<evidence type="ECO:0000259" key="7">
    <source>
        <dbReference type="PROSITE" id="PS50048"/>
    </source>
</evidence>
<evidence type="ECO:0000256" key="2">
    <source>
        <dbReference type="ARBA" id="ARBA00023015"/>
    </source>
</evidence>
<reference evidence="8" key="1">
    <citation type="submission" date="2022-11" db="EMBL/GenBank/DDBJ databases">
        <authorList>
            <person name="Petersen C."/>
        </authorList>
    </citation>
    <scope>NUCLEOTIDE SEQUENCE</scope>
    <source>
        <strain evidence="8">IBT 30761</strain>
    </source>
</reference>
<dbReference type="PANTHER" id="PTHR47424:SF15">
    <property type="entry name" value="ZN(II)2CYS6 TRANSCRIPTION FACTOR (EUROFUNG)"/>
    <property type="match status" value="1"/>
</dbReference>
<evidence type="ECO:0000313" key="8">
    <source>
        <dbReference type="EMBL" id="KAJ5110404.1"/>
    </source>
</evidence>
<dbReference type="AlphaFoldDB" id="A0A9W9G1I7"/>
<dbReference type="SMART" id="SM00066">
    <property type="entry name" value="GAL4"/>
    <property type="match status" value="1"/>
</dbReference>
<dbReference type="GO" id="GO:0008270">
    <property type="term" value="F:zinc ion binding"/>
    <property type="evidence" value="ECO:0007669"/>
    <property type="project" value="InterPro"/>
</dbReference>
<dbReference type="GO" id="GO:0005634">
    <property type="term" value="C:nucleus"/>
    <property type="evidence" value="ECO:0007669"/>
    <property type="project" value="TreeGrafter"/>
</dbReference>
<dbReference type="PROSITE" id="PS50048">
    <property type="entry name" value="ZN2_CY6_FUNGAL_2"/>
    <property type="match status" value="1"/>
</dbReference>
<dbReference type="PROSITE" id="PS00463">
    <property type="entry name" value="ZN2_CY6_FUNGAL_1"/>
    <property type="match status" value="1"/>
</dbReference>
<dbReference type="RefSeq" id="XP_056478474.1">
    <property type="nucleotide sequence ID" value="XM_056613433.1"/>
</dbReference>
<evidence type="ECO:0000256" key="4">
    <source>
        <dbReference type="ARBA" id="ARBA00023163"/>
    </source>
</evidence>
<feature type="region of interest" description="Disordered" evidence="6">
    <location>
        <begin position="56"/>
        <end position="93"/>
    </location>
</feature>
<gene>
    <name evidence="8" type="ORF">N7532_000939</name>
</gene>
<feature type="compositionally biased region" description="Polar residues" evidence="6">
    <location>
        <begin position="81"/>
        <end position="93"/>
    </location>
</feature>
<evidence type="ECO:0000256" key="6">
    <source>
        <dbReference type="SAM" id="MobiDB-lite"/>
    </source>
</evidence>
<keyword evidence="9" id="KW-1185">Reference proteome</keyword>
<dbReference type="OrthoDB" id="2123952at2759"/>
<name>A0A9W9G1I7_9EURO</name>
<keyword evidence="5" id="KW-0539">Nucleus</keyword>
<dbReference type="SUPFAM" id="SSF57701">
    <property type="entry name" value="Zn2/Cys6 DNA-binding domain"/>
    <property type="match status" value="1"/>
</dbReference>
<accession>A0A9W9G1I7</accession>
<keyword evidence="3" id="KW-0238">DNA-binding</keyword>
<dbReference type="InterPro" id="IPR001138">
    <property type="entry name" value="Zn2Cys6_DnaBD"/>
</dbReference>
<organism evidence="8 9">
    <name type="scientific">Penicillium argentinense</name>
    <dbReference type="NCBI Taxonomy" id="1131581"/>
    <lineage>
        <taxon>Eukaryota</taxon>
        <taxon>Fungi</taxon>
        <taxon>Dikarya</taxon>
        <taxon>Ascomycota</taxon>
        <taxon>Pezizomycotina</taxon>
        <taxon>Eurotiomycetes</taxon>
        <taxon>Eurotiomycetidae</taxon>
        <taxon>Eurotiales</taxon>
        <taxon>Aspergillaceae</taxon>
        <taxon>Penicillium</taxon>
    </lineage>
</organism>
<dbReference type="Gene3D" id="4.10.240.10">
    <property type="entry name" value="Zn(2)-C6 fungal-type DNA-binding domain"/>
    <property type="match status" value="1"/>
</dbReference>
<dbReference type="InterPro" id="IPR007219">
    <property type="entry name" value="XnlR_reg_dom"/>
</dbReference>
<dbReference type="InterPro" id="IPR051127">
    <property type="entry name" value="Fungal_SecMet_Regulators"/>
</dbReference>